<reference evidence="3" key="1">
    <citation type="submission" date="2017-09" db="EMBL/GenBank/DDBJ databases">
        <title>Depth-based differentiation of microbial function through sediment-hosted aquifers and enrichment of novel symbionts in the deep terrestrial subsurface.</title>
        <authorList>
            <person name="Probst A.J."/>
            <person name="Ladd B."/>
            <person name="Jarett J.K."/>
            <person name="Geller-Mcgrath D.E."/>
            <person name="Sieber C.M.K."/>
            <person name="Emerson J.B."/>
            <person name="Anantharaman K."/>
            <person name="Thomas B.C."/>
            <person name="Malmstrom R."/>
            <person name="Stieglmeier M."/>
            <person name="Klingl A."/>
            <person name="Woyke T."/>
            <person name="Ryan C.M."/>
            <person name="Banfield J.F."/>
        </authorList>
    </citation>
    <scope>NUCLEOTIDE SEQUENCE [LARGE SCALE GENOMIC DNA]</scope>
</reference>
<feature type="transmembrane region" description="Helical" evidence="1">
    <location>
        <begin position="58"/>
        <end position="79"/>
    </location>
</feature>
<comment type="caution">
    <text evidence="2">The sequence shown here is derived from an EMBL/GenBank/DDBJ whole genome shotgun (WGS) entry which is preliminary data.</text>
</comment>
<keyword evidence="1" id="KW-0472">Membrane</keyword>
<gene>
    <name evidence="2" type="ORF">COT91_01880</name>
</gene>
<dbReference type="Proteomes" id="UP000230557">
    <property type="component" value="Unassembled WGS sequence"/>
</dbReference>
<evidence type="ECO:0000313" key="3">
    <source>
        <dbReference type="Proteomes" id="UP000230557"/>
    </source>
</evidence>
<sequence length="82" mass="9743">MLDEALNHSNKIIKEIIDLSSKMHSLSDTDFENQIEVMTGKPEWKNRRQWFQRFNTDLVFYSLFILGLIFLLLSILNLLRSL</sequence>
<keyword evidence="1" id="KW-1133">Transmembrane helix</keyword>
<evidence type="ECO:0000256" key="1">
    <source>
        <dbReference type="SAM" id="Phobius"/>
    </source>
</evidence>
<evidence type="ECO:0000313" key="2">
    <source>
        <dbReference type="EMBL" id="PIR97344.1"/>
    </source>
</evidence>
<organism evidence="2 3">
    <name type="scientific">Candidatus Doudnabacteria bacterium CG10_big_fil_rev_8_21_14_0_10_41_10</name>
    <dbReference type="NCBI Taxonomy" id="1974551"/>
    <lineage>
        <taxon>Bacteria</taxon>
        <taxon>Candidatus Doudnaibacteriota</taxon>
    </lineage>
</organism>
<protein>
    <submittedName>
        <fullName evidence="2">Uncharacterized protein</fullName>
    </submittedName>
</protein>
<keyword evidence="1" id="KW-0812">Transmembrane</keyword>
<accession>A0A2H0VDZ4</accession>
<name>A0A2H0VDZ4_9BACT</name>
<proteinExistence type="predicted"/>
<dbReference type="EMBL" id="PFAJ01000024">
    <property type="protein sequence ID" value="PIR97344.1"/>
    <property type="molecule type" value="Genomic_DNA"/>
</dbReference>
<dbReference type="AlphaFoldDB" id="A0A2H0VDZ4"/>